<dbReference type="Pfam" id="PF09527">
    <property type="entry name" value="ATPase_gene1"/>
    <property type="match status" value="1"/>
</dbReference>
<feature type="transmembrane region" description="Helical" evidence="2">
    <location>
        <begin position="36"/>
        <end position="61"/>
    </location>
</feature>
<dbReference type="AlphaFoldDB" id="A0A4P6V3D9"/>
<organism evidence="3 4">
    <name type="scientific">Roseitalea porphyridii</name>
    <dbReference type="NCBI Taxonomy" id="1852022"/>
    <lineage>
        <taxon>Bacteria</taxon>
        <taxon>Pseudomonadati</taxon>
        <taxon>Pseudomonadota</taxon>
        <taxon>Alphaproteobacteria</taxon>
        <taxon>Hyphomicrobiales</taxon>
        <taxon>Ahrensiaceae</taxon>
        <taxon>Roseitalea</taxon>
    </lineage>
</organism>
<keyword evidence="2" id="KW-0812">Transmembrane</keyword>
<gene>
    <name evidence="3" type="ORF">E0E05_16390</name>
</gene>
<dbReference type="InterPro" id="IPR011744">
    <property type="entry name" value="ATPase_gene1"/>
</dbReference>
<name>A0A4P6V3D9_9HYPH</name>
<evidence type="ECO:0000256" key="1">
    <source>
        <dbReference type="SAM" id="MobiDB-lite"/>
    </source>
</evidence>
<evidence type="ECO:0000313" key="3">
    <source>
        <dbReference type="EMBL" id="QBK32027.1"/>
    </source>
</evidence>
<accession>A0A4P6V3D9</accession>
<evidence type="ECO:0008006" key="5">
    <source>
        <dbReference type="Google" id="ProtNLM"/>
    </source>
</evidence>
<keyword evidence="2" id="KW-0472">Membrane</keyword>
<dbReference type="OrthoDB" id="466056at2"/>
<feature type="transmembrane region" description="Helical" evidence="2">
    <location>
        <begin position="73"/>
        <end position="93"/>
    </location>
</feature>
<reference evidence="3 4" key="1">
    <citation type="journal article" date="2017" name="Int. J. Syst. Evol. Microbiol.">
        <title>Roseitalea porphyridii gen. nov., sp. nov., isolated from a red alga, and reclassification of Hoeflea suaedae Chung et al. 2013 as Pseudohoeflea suaedae gen. nov., comb. nov.</title>
        <authorList>
            <person name="Hyeon J.W."/>
            <person name="Jeong S.E."/>
            <person name="Baek K."/>
            <person name="Jeon C.O."/>
        </authorList>
    </citation>
    <scope>NUCLEOTIDE SEQUENCE [LARGE SCALE GENOMIC DNA]</scope>
    <source>
        <strain evidence="3 4">MA7-20</strain>
    </source>
</reference>
<proteinExistence type="predicted"/>
<dbReference type="Proteomes" id="UP000293719">
    <property type="component" value="Chromosome"/>
</dbReference>
<keyword evidence="2" id="KW-1133">Transmembrane helix</keyword>
<protein>
    <recommendedName>
        <fullName evidence="5">ATPase F0F1</fullName>
    </recommendedName>
</protein>
<dbReference type="NCBIfam" id="TIGR02230">
    <property type="entry name" value="ATPase_gene1"/>
    <property type="match status" value="1"/>
</dbReference>
<sequence>MTTNEDDNTDRDEATQIAHKARRKQRAERAHSESPWFGLGLFGLVGWAVAVPTVAGIALGLWLDGRIASDTSWTLVCLFAGVALGCLNAWFWVQRESRDD</sequence>
<dbReference type="InterPro" id="IPR032820">
    <property type="entry name" value="ATPase_put"/>
</dbReference>
<evidence type="ECO:0000256" key="2">
    <source>
        <dbReference type="SAM" id="Phobius"/>
    </source>
</evidence>
<feature type="region of interest" description="Disordered" evidence="1">
    <location>
        <begin position="1"/>
        <end position="33"/>
    </location>
</feature>
<keyword evidence="4" id="KW-1185">Reference proteome</keyword>
<feature type="compositionally biased region" description="Acidic residues" evidence="1">
    <location>
        <begin position="1"/>
        <end position="10"/>
    </location>
</feature>
<dbReference type="EMBL" id="CP036532">
    <property type="protein sequence ID" value="QBK32027.1"/>
    <property type="molecule type" value="Genomic_DNA"/>
</dbReference>
<dbReference type="RefSeq" id="WP_131617669.1">
    <property type="nucleotide sequence ID" value="NZ_CP036532.1"/>
</dbReference>
<evidence type="ECO:0000313" key="4">
    <source>
        <dbReference type="Proteomes" id="UP000293719"/>
    </source>
</evidence>
<dbReference type="KEGG" id="rpod:E0E05_16390"/>
<dbReference type="GeneID" id="90768884"/>